<dbReference type="EMBL" id="CAXAMM010010236">
    <property type="protein sequence ID" value="CAK9022765.1"/>
    <property type="molecule type" value="Genomic_DNA"/>
</dbReference>
<comment type="caution">
    <text evidence="1">The sequence shown here is derived from an EMBL/GenBank/DDBJ whole genome shotgun (WGS) entry which is preliminary data.</text>
</comment>
<sequence length="282" mass="30703">MELEVLSVQGAGPDQVVSIRAGSQRKQAAVSSLGQGTPFRLTGSHGVNPFRIDILQQVGSARLALRPGEGTYSIDVKGAGTDGGNVNVAFAVREMGRSNQPKPHPASEEEDRRFFSQAAAAKEYLESHELLPFVRALLQTVIRDRPKDPYSFISDQFRLASVAGRPRGGESNDTTAFTEPLLKKAIPEVNPQPKEVAPVVPTVEHKAVFAQRDPPAEERDVESLRLQVRDALGQAVEDGQLEELMKEAESQPFAAVRAPAGPRLEPKLLDILEWSPSLVRFA</sequence>
<proteinExistence type="predicted"/>
<dbReference type="Proteomes" id="UP001642464">
    <property type="component" value="Unassembled WGS sequence"/>
</dbReference>
<protein>
    <submittedName>
        <fullName evidence="1">Uncharacterized protein</fullName>
    </submittedName>
</protein>
<gene>
    <name evidence="1" type="ORF">SCF082_LOCUS15937</name>
</gene>
<keyword evidence="2" id="KW-1185">Reference proteome</keyword>
<name>A0ABP0K7L9_9DINO</name>
<organism evidence="1 2">
    <name type="scientific">Durusdinium trenchii</name>
    <dbReference type="NCBI Taxonomy" id="1381693"/>
    <lineage>
        <taxon>Eukaryota</taxon>
        <taxon>Sar</taxon>
        <taxon>Alveolata</taxon>
        <taxon>Dinophyceae</taxon>
        <taxon>Suessiales</taxon>
        <taxon>Symbiodiniaceae</taxon>
        <taxon>Durusdinium</taxon>
    </lineage>
</organism>
<accession>A0ABP0K7L9</accession>
<dbReference type="CDD" id="cd22961">
    <property type="entry name" value="DD_TEX55-like"/>
    <property type="match status" value="1"/>
</dbReference>
<reference evidence="1 2" key="1">
    <citation type="submission" date="2024-02" db="EMBL/GenBank/DDBJ databases">
        <authorList>
            <person name="Chen Y."/>
            <person name="Shah S."/>
            <person name="Dougan E. K."/>
            <person name="Thang M."/>
            <person name="Chan C."/>
        </authorList>
    </citation>
    <scope>NUCLEOTIDE SEQUENCE [LARGE SCALE GENOMIC DNA]</scope>
</reference>
<evidence type="ECO:0000313" key="1">
    <source>
        <dbReference type="EMBL" id="CAK9022765.1"/>
    </source>
</evidence>
<evidence type="ECO:0000313" key="2">
    <source>
        <dbReference type="Proteomes" id="UP001642464"/>
    </source>
</evidence>